<dbReference type="EMBL" id="JBHTBJ010000013">
    <property type="protein sequence ID" value="MFC7276205.1"/>
    <property type="molecule type" value="Genomic_DNA"/>
</dbReference>
<evidence type="ECO:0000313" key="2">
    <source>
        <dbReference type="Proteomes" id="UP001596548"/>
    </source>
</evidence>
<sequence>MREYPPAHVIHEAACEDAPRGLISFRAHLLPVTHPNARAHTCVSPQTVTYDREVVAEPGDEGDHAYEPSDTRPPDATRLLCQHCWGTHGEVDVAEWLR</sequence>
<evidence type="ECO:0000313" key="1">
    <source>
        <dbReference type="EMBL" id="MFC7276205.1"/>
    </source>
</evidence>
<organism evidence="1 2">
    <name type="scientific">Paractinoplanes rhizophilus</name>
    <dbReference type="NCBI Taxonomy" id="1416877"/>
    <lineage>
        <taxon>Bacteria</taxon>
        <taxon>Bacillati</taxon>
        <taxon>Actinomycetota</taxon>
        <taxon>Actinomycetes</taxon>
        <taxon>Micromonosporales</taxon>
        <taxon>Micromonosporaceae</taxon>
        <taxon>Paractinoplanes</taxon>
    </lineage>
</organism>
<dbReference type="RefSeq" id="WP_378970209.1">
    <property type="nucleotide sequence ID" value="NZ_JBHTBJ010000013.1"/>
</dbReference>
<protein>
    <submittedName>
        <fullName evidence="1">Uncharacterized protein</fullName>
    </submittedName>
</protein>
<proteinExistence type="predicted"/>
<dbReference type="Proteomes" id="UP001596548">
    <property type="component" value="Unassembled WGS sequence"/>
</dbReference>
<reference evidence="2" key="1">
    <citation type="journal article" date="2019" name="Int. J. Syst. Evol. Microbiol.">
        <title>The Global Catalogue of Microorganisms (GCM) 10K type strain sequencing project: providing services to taxonomists for standard genome sequencing and annotation.</title>
        <authorList>
            <consortium name="The Broad Institute Genomics Platform"/>
            <consortium name="The Broad Institute Genome Sequencing Center for Infectious Disease"/>
            <person name="Wu L."/>
            <person name="Ma J."/>
        </authorList>
    </citation>
    <scope>NUCLEOTIDE SEQUENCE [LARGE SCALE GENOMIC DNA]</scope>
    <source>
        <strain evidence="2">XZYJT-10</strain>
    </source>
</reference>
<keyword evidence="2" id="KW-1185">Reference proteome</keyword>
<accession>A0ABW2HSY5</accession>
<name>A0ABW2HSY5_9ACTN</name>
<gene>
    <name evidence="1" type="ORF">ACFQS1_19610</name>
</gene>
<comment type="caution">
    <text evidence="1">The sequence shown here is derived from an EMBL/GenBank/DDBJ whole genome shotgun (WGS) entry which is preliminary data.</text>
</comment>